<feature type="transmembrane region" description="Helical" evidence="5">
    <location>
        <begin position="291"/>
        <end position="311"/>
    </location>
</feature>
<evidence type="ECO:0000256" key="1">
    <source>
        <dbReference type="ARBA" id="ARBA00004141"/>
    </source>
</evidence>
<keyword evidence="8" id="KW-1185">Reference proteome</keyword>
<reference evidence="7 8" key="1">
    <citation type="submission" date="2024-03" db="EMBL/GenBank/DDBJ databases">
        <title>A high-quality draft genome sequence of Diaporthe vaccinii, a causative agent of upright dieback and viscid rot disease in cranberry plants.</title>
        <authorList>
            <person name="Sarrasin M."/>
            <person name="Lang B.F."/>
            <person name="Burger G."/>
        </authorList>
    </citation>
    <scope>NUCLEOTIDE SEQUENCE [LARGE SCALE GENOMIC DNA]</scope>
    <source>
        <strain evidence="7 8">IS7</strain>
    </source>
</reference>
<sequence length="977" mass="106170">MVDAPTPYQARRGDILPFHAPIWYPKTVYGNTFILLACCVITAATQGYDGAMMSGLNIMDQYTDYFHLTTATRSLNVATIYIGGCIACLFWGWLTDKYGRRVALFWAAAITITAAALQAAAQNIAMFCTARIIIGFGTSASAITAPAYLAETLPWDQRAWGLGLFDDLFYVGALTAAGVSYGTAQIEGSWAWRLPSLLQGVWGIACILLLPWNQMLKNRGTRKRLIITGTCALFSMVMGNTLMSYEIGKVLDHAGLTDPKQQLLVNVGLNCCTLIVSILGSFYTDKLGAKSAALVSTGTLTVSLFVIGALTKTYGDSDYQPGIYASVAMIFVFSACFGFGWIPILFLIPAEMLNFSIRAWGMSMFSFVICVTGIWANFAFLFALENIGWRLYIINGAWNICMFIFIAYYWVEVRGKTLEEIDALIDGKKHSDVPDLELLIRGAVDGRRLKDSTVKPDSSSPQGLDAAESRAIENDVLPETSTLGRTLSRQSAYILVISLVLGSGIFATPGTIIRAVGSVGLALSLWVVGAVVAACGLAVALEYGSMLPRSGGEKVYLEFTYRRPRFLASTVVAVMVVCLGFTASNCVFHSQYVLFAAVVEEPAEWVRKGVAVGLLTAITSIHGVFRALGVGIQNFLGWVKVRLIVFMILSGLYVVILRPRGSAPGVSTTYAVGDWDDLWRGSNWNWGVVSTSLLKVFYSYAGLENANNVLNEVKDPVRTLRFVSISALVTACVLYLLTNVAYFMVVPVEEIKASGELVAALFFERVFGGNVGGKILPLAVALSAAGNVMVVAFAMSRVKQEIAHQGFLPFSEILSSTKPFGSPLGGLLVHYIPSFLVITLPPSNEVYSFILKVEGYPGQVIAIATAAGLLWLRYERPDLKRPFKAWIPAVALRIALSLALLAAPFFTPAKKPESGLFYATYAIVGISVLVSATVYWYLWTVLVPKWRGYVLEEKAEVLEDGATITKLVHNPISSNGI</sequence>
<feature type="transmembrane region" description="Helical" evidence="5">
    <location>
        <begin position="132"/>
        <end position="150"/>
    </location>
</feature>
<feature type="transmembrane region" description="Helical" evidence="5">
    <location>
        <begin position="824"/>
        <end position="843"/>
    </location>
</feature>
<proteinExistence type="predicted"/>
<evidence type="ECO:0000259" key="6">
    <source>
        <dbReference type="PROSITE" id="PS50850"/>
    </source>
</evidence>
<evidence type="ECO:0000313" key="7">
    <source>
        <dbReference type="EMBL" id="KAL2272647.1"/>
    </source>
</evidence>
<feature type="transmembrane region" description="Helical" evidence="5">
    <location>
        <begin position="886"/>
        <end position="906"/>
    </location>
</feature>
<dbReference type="PANTHER" id="PTHR11785">
    <property type="entry name" value="AMINO ACID TRANSPORTER"/>
    <property type="match status" value="1"/>
</dbReference>
<dbReference type="EMBL" id="JBAWTH010000223">
    <property type="protein sequence ID" value="KAL2272647.1"/>
    <property type="molecule type" value="Genomic_DNA"/>
</dbReference>
<feature type="transmembrane region" description="Helical" evidence="5">
    <location>
        <begin position="263"/>
        <end position="284"/>
    </location>
</feature>
<accession>A0ABR4DQI3</accession>
<dbReference type="InterPro" id="IPR020846">
    <property type="entry name" value="MFS_dom"/>
</dbReference>
<evidence type="ECO:0000256" key="5">
    <source>
        <dbReference type="SAM" id="Phobius"/>
    </source>
</evidence>
<evidence type="ECO:0000256" key="4">
    <source>
        <dbReference type="ARBA" id="ARBA00023136"/>
    </source>
</evidence>
<feature type="transmembrane region" description="Helical" evidence="5">
    <location>
        <begin position="360"/>
        <end position="383"/>
    </location>
</feature>
<keyword evidence="4 5" id="KW-0472">Membrane</keyword>
<feature type="transmembrane region" description="Helical" evidence="5">
    <location>
        <begin position="75"/>
        <end position="95"/>
    </location>
</feature>
<evidence type="ECO:0000313" key="8">
    <source>
        <dbReference type="Proteomes" id="UP001600888"/>
    </source>
</evidence>
<dbReference type="InterPro" id="IPR005828">
    <property type="entry name" value="MFS_sugar_transport-like"/>
</dbReference>
<feature type="transmembrane region" description="Helical" evidence="5">
    <location>
        <begin position="918"/>
        <end position="938"/>
    </location>
</feature>
<feature type="domain" description="Major facilitator superfamily (MFS) profile" evidence="6">
    <location>
        <begin position="35"/>
        <end position="414"/>
    </location>
</feature>
<organism evidence="7 8">
    <name type="scientific">Diaporthe vaccinii</name>
    <dbReference type="NCBI Taxonomy" id="105482"/>
    <lineage>
        <taxon>Eukaryota</taxon>
        <taxon>Fungi</taxon>
        <taxon>Dikarya</taxon>
        <taxon>Ascomycota</taxon>
        <taxon>Pezizomycotina</taxon>
        <taxon>Sordariomycetes</taxon>
        <taxon>Sordariomycetidae</taxon>
        <taxon>Diaporthales</taxon>
        <taxon>Diaporthaceae</taxon>
        <taxon>Diaporthe</taxon>
        <taxon>Diaporthe eres species complex</taxon>
    </lineage>
</organism>
<feature type="transmembrane region" description="Helical" evidence="5">
    <location>
        <begin position="722"/>
        <end position="745"/>
    </location>
</feature>
<dbReference type="Gene3D" id="1.20.1250.20">
    <property type="entry name" value="MFS general substrate transporter like domains"/>
    <property type="match status" value="2"/>
</dbReference>
<comment type="caution">
    <text evidence="7">The sequence shown here is derived from an EMBL/GenBank/DDBJ whole genome shotgun (WGS) entry which is preliminary data.</text>
</comment>
<feature type="transmembrane region" description="Helical" evidence="5">
    <location>
        <begin position="102"/>
        <end position="120"/>
    </location>
</feature>
<feature type="transmembrane region" description="Helical" evidence="5">
    <location>
        <begin position="635"/>
        <end position="656"/>
    </location>
</feature>
<name>A0ABR4DQI3_9PEZI</name>
<protein>
    <recommendedName>
        <fullName evidence="6">Major facilitator superfamily (MFS) profile domain-containing protein</fullName>
    </recommendedName>
</protein>
<feature type="transmembrane region" description="Helical" evidence="5">
    <location>
        <begin position="492"/>
        <end position="517"/>
    </location>
</feature>
<comment type="subcellular location">
    <subcellularLocation>
        <location evidence="1">Membrane</location>
        <topology evidence="1">Multi-pass membrane protein</topology>
    </subcellularLocation>
</comment>
<dbReference type="InterPro" id="IPR002293">
    <property type="entry name" value="AA/rel_permease1"/>
</dbReference>
<evidence type="ECO:0000256" key="2">
    <source>
        <dbReference type="ARBA" id="ARBA00022692"/>
    </source>
</evidence>
<gene>
    <name evidence="7" type="ORF">FJTKL_06257</name>
</gene>
<dbReference type="InterPro" id="IPR050598">
    <property type="entry name" value="AminoAcid_Transporter"/>
</dbReference>
<feature type="transmembrane region" description="Helical" evidence="5">
    <location>
        <begin position="323"/>
        <end position="348"/>
    </location>
</feature>
<feature type="transmembrane region" description="Helical" evidence="5">
    <location>
        <begin position="389"/>
        <end position="411"/>
    </location>
</feature>
<keyword evidence="2 5" id="KW-0812">Transmembrane</keyword>
<dbReference type="Proteomes" id="UP001600888">
    <property type="component" value="Unassembled WGS sequence"/>
</dbReference>
<feature type="transmembrane region" description="Helical" evidence="5">
    <location>
        <begin position="224"/>
        <end position="243"/>
    </location>
</feature>
<evidence type="ECO:0000256" key="3">
    <source>
        <dbReference type="ARBA" id="ARBA00022989"/>
    </source>
</evidence>
<dbReference type="PROSITE" id="PS50850">
    <property type="entry name" value="MFS"/>
    <property type="match status" value="1"/>
</dbReference>
<feature type="transmembrane region" description="Helical" evidence="5">
    <location>
        <begin position="523"/>
        <end position="545"/>
    </location>
</feature>
<feature type="transmembrane region" description="Helical" evidence="5">
    <location>
        <begin position="190"/>
        <end position="212"/>
    </location>
</feature>
<keyword evidence="3 5" id="KW-1133">Transmembrane helix</keyword>
<dbReference type="Gene3D" id="1.20.1740.10">
    <property type="entry name" value="Amino acid/polyamine transporter I"/>
    <property type="match status" value="1"/>
</dbReference>
<dbReference type="PANTHER" id="PTHR11785:SF532">
    <property type="entry name" value="TRANSPORTER, PUTATIVE (EUROFUNG)-RELATED"/>
    <property type="match status" value="1"/>
</dbReference>
<feature type="transmembrane region" description="Helical" evidence="5">
    <location>
        <begin position="775"/>
        <end position="795"/>
    </location>
</feature>
<dbReference type="Pfam" id="PF00083">
    <property type="entry name" value="Sugar_tr"/>
    <property type="match status" value="1"/>
</dbReference>
<feature type="transmembrane region" description="Helical" evidence="5">
    <location>
        <begin position="28"/>
        <end position="48"/>
    </location>
</feature>
<dbReference type="SUPFAM" id="SSF103473">
    <property type="entry name" value="MFS general substrate transporter"/>
    <property type="match status" value="1"/>
</dbReference>
<feature type="transmembrane region" description="Helical" evidence="5">
    <location>
        <begin position="566"/>
        <end position="590"/>
    </location>
</feature>
<dbReference type="InterPro" id="IPR036259">
    <property type="entry name" value="MFS_trans_sf"/>
</dbReference>
<feature type="transmembrane region" description="Helical" evidence="5">
    <location>
        <begin position="855"/>
        <end position="874"/>
    </location>
</feature>
<dbReference type="Pfam" id="PF13520">
    <property type="entry name" value="AA_permease_2"/>
    <property type="match status" value="1"/>
</dbReference>